<name>A0ABV6Q4T8_9FLAO</name>
<gene>
    <name evidence="3" type="ORF">ACFFGA_01840</name>
</gene>
<comment type="caution">
    <text evidence="3">The sequence shown here is derived from an EMBL/GenBank/DDBJ whole genome shotgun (WGS) entry which is preliminary data.</text>
</comment>
<evidence type="ECO:0000313" key="3">
    <source>
        <dbReference type="EMBL" id="MFC0603283.1"/>
    </source>
</evidence>
<protein>
    <submittedName>
        <fullName evidence="3">Lipocalin family protein</fullName>
    </submittedName>
</protein>
<dbReference type="Proteomes" id="UP001589832">
    <property type="component" value="Unassembled WGS sequence"/>
</dbReference>
<feature type="chain" id="PRO_5046398053" evidence="1">
    <location>
        <begin position="25"/>
        <end position="164"/>
    </location>
</feature>
<dbReference type="EMBL" id="JBHLTQ010000001">
    <property type="protein sequence ID" value="MFC0603283.1"/>
    <property type="molecule type" value="Genomic_DNA"/>
</dbReference>
<keyword evidence="1" id="KW-0732">Signal</keyword>
<keyword evidence="4" id="KW-1185">Reference proteome</keyword>
<organism evidence="3 4">
    <name type="scientific">Winogradskyella pulchriflava</name>
    <dbReference type="NCBI Taxonomy" id="1110688"/>
    <lineage>
        <taxon>Bacteria</taxon>
        <taxon>Pseudomonadati</taxon>
        <taxon>Bacteroidota</taxon>
        <taxon>Flavobacteriia</taxon>
        <taxon>Flavobacteriales</taxon>
        <taxon>Flavobacteriaceae</taxon>
        <taxon>Winogradskyella</taxon>
    </lineage>
</organism>
<feature type="domain" description="Lipocalin-like" evidence="2">
    <location>
        <begin position="48"/>
        <end position="113"/>
    </location>
</feature>
<accession>A0ABV6Q4T8</accession>
<evidence type="ECO:0000256" key="1">
    <source>
        <dbReference type="SAM" id="SignalP"/>
    </source>
</evidence>
<dbReference type="RefSeq" id="WP_386058826.1">
    <property type="nucleotide sequence ID" value="NZ_JBHLTQ010000001.1"/>
</dbReference>
<evidence type="ECO:0000313" key="4">
    <source>
        <dbReference type="Proteomes" id="UP001589832"/>
    </source>
</evidence>
<feature type="signal peptide" evidence="1">
    <location>
        <begin position="1"/>
        <end position="24"/>
    </location>
</feature>
<proteinExistence type="predicted"/>
<sequence>MKNKLIYGLILTLSFSLLSSMCSSDDDGSGSNNNAQEIAQIESAVESGTWRVTSYVDSGDDETNDFNGYNFTFSPDGTLTATNGTTTYTGTWSVTGSNSNSSDDDGSSSDSDIDFNIFFPVPDTDDFEDLNDDWDIVTHSDTTINLIDISGGNGGTDTLVFTKN</sequence>
<dbReference type="InterPro" id="IPR024311">
    <property type="entry name" value="Lipocalin-like"/>
</dbReference>
<evidence type="ECO:0000259" key="2">
    <source>
        <dbReference type="Pfam" id="PF13648"/>
    </source>
</evidence>
<reference evidence="3 4" key="1">
    <citation type="submission" date="2024-09" db="EMBL/GenBank/DDBJ databases">
        <authorList>
            <person name="Sun Q."/>
            <person name="Mori K."/>
        </authorList>
    </citation>
    <scope>NUCLEOTIDE SEQUENCE [LARGE SCALE GENOMIC DNA]</scope>
    <source>
        <strain evidence="3 4">NCAIM B.02481</strain>
    </source>
</reference>
<dbReference type="Pfam" id="PF13648">
    <property type="entry name" value="Lipocalin_4"/>
    <property type="match status" value="1"/>
</dbReference>